<evidence type="ECO:0000313" key="3">
    <source>
        <dbReference type="Proteomes" id="UP000176233"/>
    </source>
</evidence>
<proteinExistence type="predicted"/>
<keyword evidence="1" id="KW-0812">Transmembrane</keyword>
<protein>
    <submittedName>
        <fullName evidence="2">Uncharacterized protein</fullName>
    </submittedName>
</protein>
<gene>
    <name evidence="2" type="ORF">A2660_00435</name>
</gene>
<keyword evidence="1" id="KW-0472">Membrane</keyword>
<name>A0A1F5NQK8_9BACT</name>
<feature type="transmembrane region" description="Helical" evidence="1">
    <location>
        <begin position="21"/>
        <end position="41"/>
    </location>
</feature>
<evidence type="ECO:0000256" key="1">
    <source>
        <dbReference type="SAM" id="Phobius"/>
    </source>
</evidence>
<organism evidence="2 3">
    <name type="scientific">Candidatus Doudnabacteria bacterium RIFCSPHIGHO2_01_FULL_45_18</name>
    <dbReference type="NCBI Taxonomy" id="1817823"/>
    <lineage>
        <taxon>Bacteria</taxon>
        <taxon>Candidatus Doudnaibacteriota</taxon>
    </lineage>
</organism>
<keyword evidence="1" id="KW-1133">Transmembrane helix</keyword>
<accession>A0A1F5NQK8</accession>
<dbReference type="AlphaFoldDB" id="A0A1F5NQK8"/>
<evidence type="ECO:0000313" key="2">
    <source>
        <dbReference type="EMBL" id="OGE79908.1"/>
    </source>
</evidence>
<sequence>MKKSKTKNRTKRKSAKRHQQYPVHYLAIILIVFLLLQGFLISATQITHWQTGVSLLDVRQEVALVAADLMKVFQPALDLYQNVHTFYQLAATETIALLADTNPIGEVVSVASGIDEFYAQASIQMAKMLDVSELAQRSGLVAGISI</sequence>
<comment type="caution">
    <text evidence="2">The sequence shown here is derived from an EMBL/GenBank/DDBJ whole genome shotgun (WGS) entry which is preliminary data.</text>
</comment>
<reference evidence="2 3" key="1">
    <citation type="journal article" date="2016" name="Nat. Commun.">
        <title>Thousands of microbial genomes shed light on interconnected biogeochemical processes in an aquifer system.</title>
        <authorList>
            <person name="Anantharaman K."/>
            <person name="Brown C.T."/>
            <person name="Hug L.A."/>
            <person name="Sharon I."/>
            <person name="Castelle C.J."/>
            <person name="Probst A.J."/>
            <person name="Thomas B.C."/>
            <person name="Singh A."/>
            <person name="Wilkins M.J."/>
            <person name="Karaoz U."/>
            <person name="Brodie E.L."/>
            <person name="Williams K.H."/>
            <person name="Hubbard S.S."/>
            <person name="Banfield J.F."/>
        </authorList>
    </citation>
    <scope>NUCLEOTIDE SEQUENCE [LARGE SCALE GENOMIC DNA]</scope>
</reference>
<dbReference type="EMBL" id="MFEJ01000024">
    <property type="protein sequence ID" value="OGE79908.1"/>
    <property type="molecule type" value="Genomic_DNA"/>
</dbReference>
<dbReference type="Proteomes" id="UP000176233">
    <property type="component" value="Unassembled WGS sequence"/>
</dbReference>